<reference evidence="1 2" key="1">
    <citation type="submission" date="2015-11" db="EMBL/GenBank/DDBJ databases">
        <title>Genomic analysis of 38 Legionella species identifies large and diverse effector repertoires.</title>
        <authorList>
            <person name="Burstein D."/>
            <person name="Amaro F."/>
            <person name="Zusman T."/>
            <person name="Lifshitz Z."/>
            <person name="Cohen O."/>
            <person name="Gilbert J.A."/>
            <person name="Pupko T."/>
            <person name="Shuman H.A."/>
            <person name="Segal G."/>
        </authorList>
    </citation>
    <scope>NUCLEOTIDE SEQUENCE [LARGE SCALE GENOMIC DNA]</scope>
    <source>
        <strain evidence="1 2">ATCC 49751</strain>
    </source>
</reference>
<dbReference type="Proteomes" id="UP000054869">
    <property type="component" value="Unassembled WGS sequence"/>
</dbReference>
<dbReference type="PATRIC" id="fig|45067.4.peg.2187"/>
<dbReference type="AlphaFoldDB" id="A0A0W0VGX1"/>
<sequence>MKPIVFFTDTGKDGDDLIATVHVILQAKSAGIIPLDTSIILVTADEIPANEKGIQDPNGQYGLRAQYLTMQLAKLKEEVPLPAGTFPQVIAGPRTTYYRYSEEKKAFSHEASGSEAFYLNNEVQTYFADKDCDNFSCTLSPIEEPLAWLETLKPMIFQEGATFISIAAFDAIGDVLKLIPGQHQENFSVITMGYNRPYSAEEYQQKTNDPNRLPYNARTTDPQKALQAITTLTELPHSFHVVSGTTRTLPKYDANSWLASFIEITSRAYPIYAGHYAKSLLISMIEFIKNSKYKGFWPHDVVASLMMLLEQGQWEKLGLPKLNREMLFTEVESLDAQRIRLRMIGNTGVLLDSTVPAEENDQAVSTENHAFTYGKELDVVFFSSLLHLLALEALPTTQKQELKILPYYKKIVELKARLFDSNNPEVKIALAQEIQINWNLVCLMELQQQLALQTQVKATESQELTAEYKLNLPDISYVLGSQGTAEFTLAKFSEGQAKFLYDLVTMVVNSASQNEASRSFLGEQVLKWLKDFAEIIQKLNIELEDYYLPYFTDAWAEASRNKTINPLTSFMYNCLRASMIPERVCDLLEQNGKLGVEFKRTGNSLLYAYEATIKDNLSIPFPEGVRGMSPAYKALLSLTQHSISNKLAFLFHLAIHDAGKGDTIKNAVKLHPGGFYMVKLEDSYYYIVKMNDGYFQYQTPNTLPEIDERIFKEANRHVDHDDALEIYARVGSMVANCSPTEFLLYGEVIDEELREDTRDAIALCDELISLCNEINIAQIVQGEIPFAGIKKGLDRFFEAYKQDPLKAELIFAHHCYDIFGAAPLDSLASVTAGNSKEIHLKINLLYETLLEVAEEDLGKEVSATAYHRYREKLAHAIPAILKSEDTPESSVVLAKTRLAQMLRCHLFKTRTDESEQMSIAEDGAYESRTTLFVESIDAAFQLLDHESQEKLVECLNRNIDSSGRPSVMLMYGPKLLLTATTGSEFAANDPTNKTKIAECLAPMLDLYTELYNLQAKKSAEYSFMDVGDLAKIVEKVFNWYKDASLQQKNCFASMLACLQATGRAEAFLNGLGDIKTQSSENQLAQIKECLSKTNLPFTVSEAGLVAVKLPDVEPVDDKVSESKPNPIEEIIKVIHSQNTKAKKQQVLLTHVREKNLSVEELNELYHQVKHIDALNTHRNPRWDNFFGVKNTASWRDTLAQFRKVALETLFAEVEYEEDRAEKLSKLETAKKMPLFAEHRNNSILTGAWGRTTAVRRIEEEEDVLYDAPVLE</sequence>
<dbReference type="STRING" id="45067.Llan_2081"/>
<gene>
    <name evidence="1" type="ORF">Llan_2081</name>
</gene>
<dbReference type="RefSeq" id="WP_051546214.1">
    <property type="nucleotide sequence ID" value="NZ_CAAAJD010000029.1"/>
</dbReference>
<keyword evidence="2" id="KW-1185">Reference proteome</keyword>
<dbReference type="OrthoDB" id="5630685at2"/>
<evidence type="ECO:0000313" key="2">
    <source>
        <dbReference type="Proteomes" id="UP000054869"/>
    </source>
</evidence>
<name>A0A0W0VGX1_9GAMM</name>
<protein>
    <submittedName>
        <fullName evidence="1">Uncharacterized protein</fullName>
    </submittedName>
</protein>
<dbReference type="EMBL" id="LNYI01000051">
    <property type="protein sequence ID" value="KTD19343.1"/>
    <property type="molecule type" value="Genomic_DNA"/>
</dbReference>
<accession>A0A0W0VGX1</accession>
<comment type="caution">
    <text evidence="1">The sequence shown here is derived from an EMBL/GenBank/DDBJ whole genome shotgun (WGS) entry which is preliminary data.</text>
</comment>
<evidence type="ECO:0000313" key="1">
    <source>
        <dbReference type="EMBL" id="KTD19343.1"/>
    </source>
</evidence>
<proteinExistence type="predicted"/>
<organism evidence="1 2">
    <name type="scientific">Legionella lansingensis</name>
    <dbReference type="NCBI Taxonomy" id="45067"/>
    <lineage>
        <taxon>Bacteria</taxon>
        <taxon>Pseudomonadati</taxon>
        <taxon>Pseudomonadota</taxon>
        <taxon>Gammaproteobacteria</taxon>
        <taxon>Legionellales</taxon>
        <taxon>Legionellaceae</taxon>
        <taxon>Legionella</taxon>
    </lineage>
</organism>